<feature type="region of interest" description="Disordered" evidence="1">
    <location>
        <begin position="201"/>
        <end position="257"/>
    </location>
</feature>
<dbReference type="GeneID" id="92036306"/>
<dbReference type="Proteomes" id="UP001360953">
    <property type="component" value="Unassembled WGS sequence"/>
</dbReference>
<comment type="caution">
    <text evidence="2">The sequence shown here is derived from an EMBL/GenBank/DDBJ whole genome shotgun (WGS) entry which is preliminary data.</text>
</comment>
<name>A0ABR1L7C1_9PEZI</name>
<accession>A0ABR1L7C1</accession>
<dbReference type="EMBL" id="JBBPEH010000013">
    <property type="protein sequence ID" value="KAK7530599.1"/>
    <property type="molecule type" value="Genomic_DNA"/>
</dbReference>
<evidence type="ECO:0000313" key="2">
    <source>
        <dbReference type="EMBL" id="KAK7530599.1"/>
    </source>
</evidence>
<sequence>MTEERDASAQAYVMICKGGKMWPAVKCRLPMEVPPELKREQPTPFHACVFIPVVYEFHWKMETELSAFDNGELGKFTKADEPKRFEAFWTIIERVVDETEPDYGWWASEILAHQLHKDFHKDEPVDHADDSSLGAAVVVSDSSDSELEIISATKAAQGPKPRASGSMKPVGKDPQSRMTGTAKTGKSDWLNLINSEATKKLEEKDKRKKKRSIYIPDEIDDEPPRPRKKIVKSSPAKASKKSGDVLPWATPLEGAAGDKSLYVDEDDEYIDGFEELMTKREEKEETEDGSNQD</sequence>
<reference evidence="2 3" key="1">
    <citation type="submission" date="2024-04" db="EMBL/GenBank/DDBJ databases">
        <title>Phyllosticta paracitricarpa is synonymous to the EU quarantine fungus P. citricarpa based on phylogenomic analyses.</title>
        <authorList>
            <consortium name="Lawrence Berkeley National Laboratory"/>
            <person name="Van ingen-buijs V.A."/>
            <person name="Van westerhoven A.C."/>
            <person name="Haridas S."/>
            <person name="Skiadas P."/>
            <person name="Martin F."/>
            <person name="Groenewald J.Z."/>
            <person name="Crous P.W."/>
            <person name="Seidl M.F."/>
        </authorList>
    </citation>
    <scope>NUCLEOTIDE SEQUENCE [LARGE SCALE GENOMIC DNA]</scope>
    <source>
        <strain evidence="2 3">CPC 17464</strain>
    </source>
</reference>
<organism evidence="2 3">
    <name type="scientific">Phyllosticta citribraziliensis</name>
    <dbReference type="NCBI Taxonomy" id="989973"/>
    <lineage>
        <taxon>Eukaryota</taxon>
        <taxon>Fungi</taxon>
        <taxon>Dikarya</taxon>
        <taxon>Ascomycota</taxon>
        <taxon>Pezizomycotina</taxon>
        <taxon>Dothideomycetes</taxon>
        <taxon>Dothideomycetes incertae sedis</taxon>
        <taxon>Botryosphaeriales</taxon>
        <taxon>Phyllostictaceae</taxon>
        <taxon>Phyllosticta</taxon>
    </lineage>
</organism>
<feature type="region of interest" description="Disordered" evidence="1">
    <location>
        <begin position="152"/>
        <end position="189"/>
    </location>
</feature>
<evidence type="ECO:0000313" key="3">
    <source>
        <dbReference type="Proteomes" id="UP001360953"/>
    </source>
</evidence>
<evidence type="ECO:0000256" key="1">
    <source>
        <dbReference type="SAM" id="MobiDB-lite"/>
    </source>
</evidence>
<proteinExistence type="predicted"/>
<gene>
    <name evidence="2" type="ORF">J3D65DRAFT_671561</name>
</gene>
<protein>
    <submittedName>
        <fullName evidence="2">Uncharacterized protein</fullName>
    </submittedName>
</protein>
<dbReference type="RefSeq" id="XP_066650672.1">
    <property type="nucleotide sequence ID" value="XM_066803400.1"/>
</dbReference>
<keyword evidence="3" id="KW-1185">Reference proteome</keyword>